<dbReference type="CDD" id="cd03784">
    <property type="entry name" value="GT1_Gtf-like"/>
    <property type="match status" value="1"/>
</dbReference>
<protein>
    <submittedName>
        <fullName evidence="3">Uncharacterized protein</fullName>
    </submittedName>
</protein>
<dbReference type="AlphaFoldDB" id="A0A9Q0HAW1"/>
<proteinExistence type="predicted"/>
<dbReference type="PANTHER" id="PTHR48046">
    <property type="entry name" value="UDP-GLYCOSYLTRANSFERASE 72E1"/>
    <property type="match status" value="1"/>
</dbReference>
<evidence type="ECO:0000313" key="3">
    <source>
        <dbReference type="EMBL" id="KAJ4962743.1"/>
    </source>
</evidence>
<dbReference type="InterPro" id="IPR002213">
    <property type="entry name" value="UDP_glucos_trans"/>
</dbReference>
<evidence type="ECO:0000256" key="1">
    <source>
        <dbReference type="ARBA" id="ARBA00022676"/>
    </source>
</evidence>
<dbReference type="GO" id="GO:0008194">
    <property type="term" value="F:UDP-glycosyltransferase activity"/>
    <property type="evidence" value="ECO:0007669"/>
    <property type="project" value="InterPro"/>
</dbReference>
<comment type="caution">
    <text evidence="3">The sequence shown here is derived from an EMBL/GenBank/DDBJ whole genome shotgun (WGS) entry which is preliminary data.</text>
</comment>
<evidence type="ECO:0000313" key="4">
    <source>
        <dbReference type="Proteomes" id="UP001141806"/>
    </source>
</evidence>
<keyword evidence="4" id="KW-1185">Reference proteome</keyword>
<organism evidence="3 4">
    <name type="scientific">Protea cynaroides</name>
    <dbReference type="NCBI Taxonomy" id="273540"/>
    <lineage>
        <taxon>Eukaryota</taxon>
        <taxon>Viridiplantae</taxon>
        <taxon>Streptophyta</taxon>
        <taxon>Embryophyta</taxon>
        <taxon>Tracheophyta</taxon>
        <taxon>Spermatophyta</taxon>
        <taxon>Magnoliopsida</taxon>
        <taxon>Proteales</taxon>
        <taxon>Proteaceae</taxon>
        <taxon>Protea</taxon>
    </lineage>
</organism>
<dbReference type="Gene3D" id="3.40.50.2000">
    <property type="entry name" value="Glycogen Phosphorylase B"/>
    <property type="match status" value="3"/>
</dbReference>
<accession>A0A9Q0HAW1</accession>
<gene>
    <name evidence="3" type="ORF">NE237_022682</name>
</gene>
<dbReference type="Proteomes" id="UP001141806">
    <property type="component" value="Unassembled WGS sequence"/>
</dbReference>
<keyword evidence="2" id="KW-0808">Transferase</keyword>
<dbReference type="OrthoDB" id="5835829at2759"/>
<dbReference type="PANTHER" id="PTHR48046:SF1">
    <property type="entry name" value="GLYCOSYLTRANSFERASE-RELATED"/>
    <property type="match status" value="1"/>
</dbReference>
<dbReference type="SUPFAM" id="SSF53756">
    <property type="entry name" value="UDP-Glycosyltransferase/glycogen phosphorylase"/>
    <property type="match status" value="1"/>
</dbReference>
<keyword evidence="1" id="KW-0328">Glycosyltransferase</keyword>
<name>A0A9Q0HAW1_9MAGN</name>
<dbReference type="EMBL" id="JAMYWD010000008">
    <property type="protein sequence ID" value="KAJ4962743.1"/>
    <property type="molecule type" value="Genomic_DNA"/>
</dbReference>
<sequence length="465" mass="52244">MEFQNPHVALFASPGMGHLIPLVAFSKRLLSLFGFHSTIFVATTTTTTTDQTQFLDSLHLPSTIRIVYLPPPNITAFVTAHTAVVTRIHITVRESIPALRAALAVMSPQPSIFVVEMFGTRTFTVAEELRIPKYVYIPTTAAFLALMVYVPTLHKEIKGEYVDMQEPIRIPSCKPIRVEDLIDSMMDRKKEPYDYCVHMGSTLPQADAILINTWEDLEPITLRALREDPILREIMPIQIYPVGPIIMESSSCDQSHAECMTWLDQHPVESVIYVSFGSGGTLSEEQLTELAWGLELSQKRFLWVVRPPAGKDGSFFNLRGGDGAWPLFAEQRMNAAVVAEDVGAGVRTEELPTKKVVGREEIEKLVRLVMEKEGEEMRRRMKEVKKSGLRAIGEGGSSRDWLSYVAQQWKIGYAKIRQGMGEGLNGLTFYLQSAFLFSLSFFKSLRIIAVKRLHRQQAIAVAVEL</sequence>
<dbReference type="FunFam" id="3.40.50.2000:FF:000054">
    <property type="entry name" value="Glycosyltransferase"/>
    <property type="match status" value="1"/>
</dbReference>
<reference evidence="3" key="1">
    <citation type="journal article" date="2023" name="Plant J.">
        <title>The genome of the king protea, Protea cynaroides.</title>
        <authorList>
            <person name="Chang J."/>
            <person name="Duong T.A."/>
            <person name="Schoeman C."/>
            <person name="Ma X."/>
            <person name="Roodt D."/>
            <person name="Barker N."/>
            <person name="Li Z."/>
            <person name="Van de Peer Y."/>
            <person name="Mizrachi E."/>
        </authorList>
    </citation>
    <scope>NUCLEOTIDE SEQUENCE</scope>
    <source>
        <tissue evidence="3">Young leaves</tissue>
    </source>
</reference>
<evidence type="ECO:0000256" key="2">
    <source>
        <dbReference type="ARBA" id="ARBA00022679"/>
    </source>
</evidence>